<name>A0A9R1VZM7_LACSA</name>
<reference evidence="1 2" key="1">
    <citation type="journal article" date="2017" name="Nat. Commun.">
        <title>Genome assembly with in vitro proximity ligation data and whole-genome triplication in lettuce.</title>
        <authorList>
            <person name="Reyes-Chin-Wo S."/>
            <person name="Wang Z."/>
            <person name="Yang X."/>
            <person name="Kozik A."/>
            <person name="Arikit S."/>
            <person name="Song C."/>
            <person name="Xia L."/>
            <person name="Froenicke L."/>
            <person name="Lavelle D.O."/>
            <person name="Truco M.J."/>
            <person name="Xia R."/>
            <person name="Zhu S."/>
            <person name="Xu C."/>
            <person name="Xu H."/>
            <person name="Xu X."/>
            <person name="Cox K."/>
            <person name="Korf I."/>
            <person name="Meyers B.C."/>
            <person name="Michelmore R.W."/>
        </authorList>
    </citation>
    <scope>NUCLEOTIDE SEQUENCE [LARGE SCALE GENOMIC DNA]</scope>
    <source>
        <strain evidence="2">cv. Salinas</strain>
        <tissue evidence="1">Seedlings</tissue>
    </source>
</reference>
<gene>
    <name evidence="1" type="ORF">LSAT_V11C400199650</name>
</gene>
<evidence type="ECO:0000313" key="1">
    <source>
        <dbReference type="EMBL" id="KAJ0213536.1"/>
    </source>
</evidence>
<dbReference type="PANTHER" id="PTHR48462:SF1">
    <property type="entry name" value="PROTEIN, PUTATIVE-RELATED"/>
    <property type="match status" value="1"/>
</dbReference>
<evidence type="ECO:0000313" key="2">
    <source>
        <dbReference type="Proteomes" id="UP000235145"/>
    </source>
</evidence>
<protein>
    <submittedName>
        <fullName evidence="1">Uncharacterized protein</fullName>
    </submittedName>
</protein>
<accession>A0A9R1VZM7</accession>
<keyword evidence="2" id="KW-1185">Reference proteome</keyword>
<dbReference type="PANTHER" id="PTHR48462">
    <property type="entry name" value="PROTEIN, PUTATIVE-RELATED"/>
    <property type="match status" value="1"/>
</dbReference>
<dbReference type="AlphaFoldDB" id="A0A9R1VZM7"/>
<proteinExistence type="predicted"/>
<comment type="caution">
    <text evidence="1">The sequence shown here is derived from an EMBL/GenBank/DDBJ whole genome shotgun (WGS) entry which is preliminary data.</text>
</comment>
<sequence length="361" mass="40755">MVKKEVPHHLLHLPHMKQAGSGSRIGTNGYHQGVNVSYVKMLSCLNKRLEILVKRMRRTQCDKLKLSVSFVQFYVDGSSIGRSILAYDMLDKPLQNQRKNAISIEDKLDGKIVLYDIVLDNYLNHLKFILAYQICFHVVKGEEEQQEIGRIQDYVELGGMFSPSLGQHMSPVEYRTILRYRLMIPIFPIDEICPVCSKACLDTFGEHAVHCRELHGFKHKHDVVRDVLFDACRRAGIFVKKEAPVNFLTDPQDARSTLRPADILVFGWIGGKHASVDLTGVSPLVGLWSGGFTVGHAALKADACKVVKHENECIANQHAFVPFAFDTFGFLAPEAVELLNRVQRVMHSNVISPRSTNSYRD</sequence>
<dbReference type="Proteomes" id="UP000235145">
    <property type="component" value="Unassembled WGS sequence"/>
</dbReference>
<organism evidence="1 2">
    <name type="scientific">Lactuca sativa</name>
    <name type="common">Garden lettuce</name>
    <dbReference type="NCBI Taxonomy" id="4236"/>
    <lineage>
        <taxon>Eukaryota</taxon>
        <taxon>Viridiplantae</taxon>
        <taxon>Streptophyta</taxon>
        <taxon>Embryophyta</taxon>
        <taxon>Tracheophyta</taxon>
        <taxon>Spermatophyta</taxon>
        <taxon>Magnoliopsida</taxon>
        <taxon>eudicotyledons</taxon>
        <taxon>Gunneridae</taxon>
        <taxon>Pentapetalae</taxon>
        <taxon>asterids</taxon>
        <taxon>campanulids</taxon>
        <taxon>Asterales</taxon>
        <taxon>Asteraceae</taxon>
        <taxon>Cichorioideae</taxon>
        <taxon>Cichorieae</taxon>
        <taxon>Lactucinae</taxon>
        <taxon>Lactuca</taxon>
    </lineage>
</organism>
<dbReference type="EMBL" id="NBSK02000004">
    <property type="protein sequence ID" value="KAJ0213536.1"/>
    <property type="molecule type" value="Genomic_DNA"/>
</dbReference>